<evidence type="ECO:0000256" key="1">
    <source>
        <dbReference type="SAM" id="MobiDB-lite"/>
    </source>
</evidence>
<feature type="region of interest" description="Disordered" evidence="1">
    <location>
        <begin position="239"/>
        <end position="263"/>
    </location>
</feature>
<feature type="domain" description="Condensation" evidence="2">
    <location>
        <begin position="53"/>
        <end position="380"/>
    </location>
</feature>
<dbReference type="EMBL" id="VFOV01000001">
    <property type="protein sequence ID" value="TQL68203.1"/>
    <property type="molecule type" value="Genomic_DNA"/>
</dbReference>
<name>A0A543A6H4_9ACTN</name>
<dbReference type="GO" id="GO:0008610">
    <property type="term" value="P:lipid biosynthetic process"/>
    <property type="evidence" value="ECO:0007669"/>
    <property type="project" value="UniProtKB-ARBA"/>
</dbReference>
<dbReference type="Gene3D" id="3.30.559.10">
    <property type="entry name" value="Chloramphenicol acetyltransferase-like domain"/>
    <property type="match status" value="1"/>
</dbReference>
<dbReference type="SUPFAM" id="SSF52777">
    <property type="entry name" value="CoA-dependent acyltransferases"/>
    <property type="match status" value="2"/>
</dbReference>
<accession>A0A543A6H4</accession>
<dbReference type="Proteomes" id="UP000320209">
    <property type="component" value="Unassembled WGS sequence"/>
</dbReference>
<dbReference type="InterPro" id="IPR023213">
    <property type="entry name" value="CAT-like_dom_sf"/>
</dbReference>
<organism evidence="3 4">
    <name type="scientific">Nocardioides albertanoniae</name>
    <dbReference type="NCBI Taxonomy" id="1175486"/>
    <lineage>
        <taxon>Bacteria</taxon>
        <taxon>Bacillati</taxon>
        <taxon>Actinomycetota</taxon>
        <taxon>Actinomycetes</taxon>
        <taxon>Propionibacteriales</taxon>
        <taxon>Nocardioidaceae</taxon>
        <taxon>Nocardioides</taxon>
    </lineage>
</organism>
<dbReference type="GO" id="GO:0003824">
    <property type="term" value="F:catalytic activity"/>
    <property type="evidence" value="ECO:0007669"/>
    <property type="project" value="InterPro"/>
</dbReference>
<evidence type="ECO:0000313" key="4">
    <source>
        <dbReference type="Proteomes" id="UP000320209"/>
    </source>
</evidence>
<evidence type="ECO:0000259" key="2">
    <source>
        <dbReference type="Pfam" id="PF00668"/>
    </source>
</evidence>
<dbReference type="Gene3D" id="3.30.559.30">
    <property type="entry name" value="Nonribosomal peptide synthetase, condensation domain"/>
    <property type="match status" value="1"/>
</dbReference>
<keyword evidence="4" id="KW-1185">Reference proteome</keyword>
<comment type="caution">
    <text evidence="3">The sequence shown here is derived from an EMBL/GenBank/DDBJ whole genome shotgun (WGS) entry which is preliminary data.</text>
</comment>
<dbReference type="InterPro" id="IPR001242">
    <property type="entry name" value="Condensation_dom"/>
</dbReference>
<reference evidence="3 4" key="1">
    <citation type="submission" date="2019-06" db="EMBL/GenBank/DDBJ databases">
        <title>Sequencing the genomes of 1000 actinobacteria strains.</title>
        <authorList>
            <person name="Klenk H.-P."/>
        </authorList>
    </citation>
    <scope>NUCLEOTIDE SEQUENCE [LARGE SCALE GENOMIC DNA]</scope>
    <source>
        <strain evidence="3 4">DSM 25218</strain>
    </source>
</reference>
<dbReference type="AlphaFoldDB" id="A0A543A6H4"/>
<dbReference type="Pfam" id="PF00668">
    <property type="entry name" value="Condensation"/>
    <property type="match status" value="1"/>
</dbReference>
<sequence>MEYTELSAYDVPSGEVTAWIPTAEPAAWNGDERELSHNHEQHLATAEAGSWIGSIMRLPGRLDTDALSLAMRAWTGRHEALRGGVEETATGWRRRILAPADVSVQATSLGRFDGDGARSSIADLFAERIDPKAWPYVVFATVSEPDTDGFTLAFGADHGVMDAYSQLLWFEEIASLYEAALAGESFESLAAPTTGSHLDHSAQERVVGAEMSLESESVQVWRDWLTSADGTPRFADFPVPGITDVRGSDEGEGASQAEPLPQASMSQWLGDHRQARVLGELCKSAGVSFQAGMMGAMAHVLRAQHGVEQMRFVAPMHTRYTAEHAVAIGWYVGLVPVTIDIAGAATLPEVAGRVQAALEETRSLVRQPFARVADLLDVDDAPHFVVTFVDTRFISGAEHWNAWEGRTLRAPVNADDEVYFWLVRDRDGVNVSTRYPETVAAERVVRDLIGGMSALLAELGGLGTADLEGTA</sequence>
<dbReference type="RefSeq" id="WP_141780230.1">
    <property type="nucleotide sequence ID" value="NZ_VFOV01000001.1"/>
</dbReference>
<proteinExistence type="predicted"/>
<protein>
    <submittedName>
        <fullName evidence="3">Condensation domain-containing protein</fullName>
    </submittedName>
</protein>
<evidence type="ECO:0000313" key="3">
    <source>
        <dbReference type="EMBL" id="TQL68203.1"/>
    </source>
</evidence>
<gene>
    <name evidence="3" type="ORF">FB381_2092</name>
</gene>
<dbReference type="OrthoDB" id="9789603at2"/>